<dbReference type="InterPro" id="IPR029026">
    <property type="entry name" value="tRNA_m1G_MTases_N"/>
</dbReference>
<keyword evidence="5 6" id="KW-0949">S-adenosyl-L-methionine</keyword>
<dbReference type="SMART" id="SM00967">
    <property type="entry name" value="SpoU_sub_bind"/>
    <property type="match status" value="1"/>
</dbReference>
<evidence type="ECO:0000256" key="6">
    <source>
        <dbReference type="HAMAP-Rule" id="MF_01887"/>
    </source>
</evidence>
<feature type="binding site" evidence="6">
    <location>
        <position position="195"/>
    </location>
    <ligand>
        <name>S-adenosyl-L-methionine</name>
        <dbReference type="ChEBI" id="CHEBI:59789"/>
    </ligand>
</feature>
<dbReference type="Pfam" id="PF00588">
    <property type="entry name" value="SpoU_methylase"/>
    <property type="match status" value="1"/>
</dbReference>
<evidence type="ECO:0000256" key="5">
    <source>
        <dbReference type="ARBA" id="ARBA00022691"/>
    </source>
</evidence>
<dbReference type="AlphaFoldDB" id="A0A7D4SSM7"/>
<dbReference type="Gene3D" id="3.30.1330.30">
    <property type="match status" value="1"/>
</dbReference>
<sequence length="243" mass="26456">MKQQLIFGIHAIERFIKQAPQSVFSISFLKGRLNPRQQALLDQARSLDLQVELVNKSVFAKIDGNHQGVMAMVEKQKDLSEADLLKIAEETANPLFVFLDEVQDPHNLGAILRTADAVGVDAVIIPKNQSVGVNATVRKVACGAADTVKLVVVTNLVRSMKELQQNGMWMIGLAGETDKTIYQQDFSGAIGIVMGAEGTGLRRLTREACDHLAAIPMVGSVESLNVSVATGVTLYEAFRQRNL</sequence>
<keyword evidence="2 6" id="KW-0698">rRNA processing</keyword>
<evidence type="ECO:0000313" key="9">
    <source>
        <dbReference type="Proteomes" id="UP000504724"/>
    </source>
</evidence>
<dbReference type="RefSeq" id="WP_173285575.1">
    <property type="nucleotide sequence ID" value="NZ_CP054020.1"/>
</dbReference>
<dbReference type="HAMAP" id="MF_01887">
    <property type="entry name" value="23SrRNA_methyltr_B"/>
    <property type="match status" value="1"/>
</dbReference>
<dbReference type="GO" id="GO:0070039">
    <property type="term" value="F:rRNA (guanosine-2'-O-)-methyltransferase activity"/>
    <property type="evidence" value="ECO:0007669"/>
    <property type="project" value="UniProtKB-UniRule"/>
</dbReference>
<keyword evidence="1 6" id="KW-0963">Cytoplasm</keyword>
<evidence type="ECO:0000313" key="8">
    <source>
        <dbReference type="EMBL" id="QKI89603.1"/>
    </source>
</evidence>
<dbReference type="Pfam" id="PF08032">
    <property type="entry name" value="SpoU_sub_bind"/>
    <property type="match status" value="1"/>
</dbReference>
<dbReference type="InterPro" id="IPR029028">
    <property type="entry name" value="Alpha/beta_knot_MTases"/>
</dbReference>
<feature type="domain" description="RNA 2-O ribose methyltransferase substrate binding" evidence="7">
    <location>
        <begin position="5"/>
        <end position="79"/>
    </location>
</feature>
<dbReference type="PANTHER" id="PTHR46429:SF1">
    <property type="entry name" value="23S RRNA (GUANOSINE-2'-O-)-METHYLTRANSFERASE RLMB"/>
    <property type="match status" value="1"/>
</dbReference>
<accession>A0A7D4SSM7</accession>
<dbReference type="FunFam" id="3.40.1280.10:FF:000008">
    <property type="entry name" value="Group 3 RNA methyltransferase TrmH"/>
    <property type="match status" value="1"/>
</dbReference>
<dbReference type="GO" id="GO:0005829">
    <property type="term" value="C:cytosol"/>
    <property type="evidence" value="ECO:0007669"/>
    <property type="project" value="TreeGrafter"/>
</dbReference>
<dbReference type="EMBL" id="CP054020">
    <property type="protein sequence ID" value="QKI89603.1"/>
    <property type="molecule type" value="Genomic_DNA"/>
</dbReference>
<keyword evidence="9" id="KW-1185">Reference proteome</keyword>
<evidence type="ECO:0000256" key="2">
    <source>
        <dbReference type="ARBA" id="ARBA00022552"/>
    </source>
</evidence>
<dbReference type="CDD" id="cd18103">
    <property type="entry name" value="SpoU-like_RlmB"/>
    <property type="match status" value="1"/>
</dbReference>
<dbReference type="SUPFAM" id="SSF75217">
    <property type="entry name" value="alpha/beta knot"/>
    <property type="match status" value="1"/>
</dbReference>
<name>A0A7D4SSM7_9GAMM</name>
<dbReference type="KEGG" id="txa:HQN79_08490"/>
<protein>
    <recommendedName>
        <fullName evidence="6">23S rRNA (guanosine-2'-O-)-methyltransferase RlmB</fullName>
        <ecNumber evidence="6">2.1.1.185</ecNumber>
    </recommendedName>
    <alternativeName>
        <fullName evidence="6">23S rRNA (guanosine2251 2'-O)-methyltransferase</fullName>
    </alternativeName>
    <alternativeName>
        <fullName evidence="6">23S rRNA Gm2251 2'-O-methyltransferase</fullName>
    </alternativeName>
</protein>
<dbReference type="Gene3D" id="3.40.1280.10">
    <property type="match status" value="1"/>
</dbReference>
<dbReference type="EC" id="2.1.1.185" evidence="6"/>
<proteinExistence type="inferred from homology"/>
<comment type="similarity">
    <text evidence="6">Belongs to the class IV-like SAM-binding methyltransferase superfamily. RNA methyltransferase TrmH family. RlmB subfamily.</text>
</comment>
<evidence type="ECO:0000256" key="4">
    <source>
        <dbReference type="ARBA" id="ARBA00022679"/>
    </source>
</evidence>
<evidence type="ECO:0000256" key="3">
    <source>
        <dbReference type="ARBA" id="ARBA00022603"/>
    </source>
</evidence>
<dbReference type="InterPro" id="IPR024915">
    <property type="entry name" value="23S_rRNA_MeTrfase_RlmB"/>
</dbReference>
<dbReference type="GO" id="GO:0003723">
    <property type="term" value="F:RNA binding"/>
    <property type="evidence" value="ECO:0007669"/>
    <property type="project" value="InterPro"/>
</dbReference>
<feature type="binding site" evidence="6">
    <location>
        <position position="215"/>
    </location>
    <ligand>
        <name>S-adenosyl-L-methionine</name>
        <dbReference type="ChEBI" id="CHEBI:59789"/>
    </ligand>
</feature>
<comment type="subcellular location">
    <subcellularLocation>
        <location evidence="6">Cytoplasm</location>
    </subcellularLocation>
</comment>
<dbReference type="Proteomes" id="UP000504724">
    <property type="component" value="Chromosome"/>
</dbReference>
<dbReference type="InterPro" id="IPR029064">
    <property type="entry name" value="Ribosomal_eL30-like_sf"/>
</dbReference>
<evidence type="ECO:0000259" key="7">
    <source>
        <dbReference type="SMART" id="SM00967"/>
    </source>
</evidence>
<dbReference type="PANTHER" id="PTHR46429">
    <property type="entry name" value="23S RRNA (GUANOSINE-2'-O-)-METHYLTRANSFERASE RLMB"/>
    <property type="match status" value="1"/>
</dbReference>
<comment type="function">
    <text evidence="6">Specifically methylates the ribose of guanosine 2251 in 23S rRNA.</text>
</comment>
<feature type="binding site" evidence="6">
    <location>
        <position position="224"/>
    </location>
    <ligand>
        <name>S-adenosyl-L-methionine</name>
        <dbReference type="ChEBI" id="CHEBI:59789"/>
    </ligand>
</feature>
<organism evidence="8 9">
    <name type="scientific">Thiomicrorhabdus xiamenensis</name>
    <dbReference type="NCBI Taxonomy" id="2739063"/>
    <lineage>
        <taxon>Bacteria</taxon>
        <taxon>Pseudomonadati</taxon>
        <taxon>Pseudomonadota</taxon>
        <taxon>Gammaproteobacteria</taxon>
        <taxon>Thiotrichales</taxon>
        <taxon>Piscirickettsiaceae</taxon>
        <taxon>Thiomicrorhabdus</taxon>
    </lineage>
</organism>
<comment type="catalytic activity">
    <reaction evidence="6">
        <text>guanosine(2251) in 23S rRNA + S-adenosyl-L-methionine = 2'-O-methylguanosine(2251) in 23S rRNA + S-adenosyl-L-homocysteine + H(+)</text>
        <dbReference type="Rhea" id="RHEA:24140"/>
        <dbReference type="Rhea" id="RHEA-COMP:10239"/>
        <dbReference type="Rhea" id="RHEA-COMP:10241"/>
        <dbReference type="ChEBI" id="CHEBI:15378"/>
        <dbReference type="ChEBI" id="CHEBI:57856"/>
        <dbReference type="ChEBI" id="CHEBI:59789"/>
        <dbReference type="ChEBI" id="CHEBI:74269"/>
        <dbReference type="ChEBI" id="CHEBI:74445"/>
        <dbReference type="EC" id="2.1.1.185"/>
    </reaction>
</comment>
<keyword evidence="4 6" id="KW-0808">Transferase</keyword>
<gene>
    <name evidence="6 8" type="primary">rlmB</name>
    <name evidence="8" type="ORF">HQN79_08490</name>
</gene>
<dbReference type="InterPro" id="IPR004441">
    <property type="entry name" value="rRNA_MeTrfase_TrmH"/>
</dbReference>
<dbReference type="InterPro" id="IPR001537">
    <property type="entry name" value="SpoU_MeTrfase"/>
</dbReference>
<evidence type="ECO:0000256" key="1">
    <source>
        <dbReference type="ARBA" id="ARBA00022490"/>
    </source>
</evidence>
<dbReference type="SUPFAM" id="SSF55315">
    <property type="entry name" value="L30e-like"/>
    <property type="match status" value="1"/>
</dbReference>
<dbReference type="InterPro" id="IPR013123">
    <property type="entry name" value="SpoU_subst-bd"/>
</dbReference>
<keyword evidence="3 6" id="KW-0489">Methyltransferase</keyword>
<reference evidence="8 9" key="1">
    <citation type="submission" date="2020-05" db="EMBL/GenBank/DDBJ databases">
        <title>Thiomicrorhabdus sediminis sp.nov. and Thiomicrorhabdus xiamenensis sp.nov., novel sulfur-oxidizing bacteria isolated from coastal sediment.</title>
        <authorList>
            <person name="Liu X."/>
        </authorList>
    </citation>
    <scope>NUCLEOTIDE SEQUENCE [LARGE SCALE GENOMIC DNA]</scope>
    <source>
        <strain evidence="8 9">G2</strain>
    </source>
</reference>
<dbReference type="NCBIfam" id="TIGR00186">
    <property type="entry name" value="rRNA_methyl_3"/>
    <property type="match status" value="1"/>
</dbReference>